<protein>
    <submittedName>
        <fullName evidence="5">Uncharacterized protein</fullName>
    </submittedName>
</protein>
<sequence>MPGARRFSPSRLHNPRIPPFDRRVATGPSAAAMLLLRRHLLPFLRAAVPLPSPLYHLPRPLATSPAPFSLEEFLVDACGLAPALARKTANKAFDESSKLTKKAFEDLSRSRLKSASNPRAVLALLSGVGLSRADIAAVVAADPLLLRASAKNIEPRLLDLRDRLGLSAPQIVCFLLVGSRHLRSCDVVPRLEFFISFYGSFEKLIVVMKRCSCILQSNLERVVKPKIAFLRQCSLSVRDIAQLCSVRPRVLIYSLEHVKELVLRAEELGVPRSSQRFWRAVSVVAIGKECVAARLIYLKSTFGCYKSQVATAVSKMPSILGIPEESLHPKIMFLINEVGLTPQYIVERPVLFTLSLEKRMVPRHNVIKVLHEKGLLNSNMSFCTLAKLGEEAFKLRFIDCRKDSLPGLADFYAAACAGVVPSRI</sequence>
<feature type="region of interest" description="Disordered" evidence="4">
    <location>
        <begin position="1"/>
        <end position="21"/>
    </location>
</feature>
<keyword evidence="6" id="KW-1185">Reference proteome</keyword>
<keyword evidence="2" id="KW-0805">Transcription regulation</keyword>
<dbReference type="AlphaFoldDB" id="A0ABC8YXU2"/>
<dbReference type="FunFam" id="1.25.70.10:FF:000001">
    <property type="entry name" value="Mitochondrial transcription termination factor-like"/>
    <property type="match status" value="1"/>
</dbReference>
<reference evidence="6" key="1">
    <citation type="submission" date="2024-06" db="EMBL/GenBank/DDBJ databases">
        <authorList>
            <person name="Ryan C."/>
        </authorList>
    </citation>
    <scope>NUCLEOTIDE SEQUENCE [LARGE SCALE GENOMIC DNA]</scope>
</reference>
<proteinExistence type="inferred from homology"/>
<dbReference type="PANTHER" id="PTHR13068:SF102">
    <property type="entry name" value="OS11G0246100 PROTEIN"/>
    <property type="match status" value="1"/>
</dbReference>
<evidence type="ECO:0000256" key="2">
    <source>
        <dbReference type="ARBA" id="ARBA00022472"/>
    </source>
</evidence>
<gene>
    <name evidence="5" type="ORF">URODEC1_LOCUS38947</name>
</gene>
<dbReference type="Proteomes" id="UP001497457">
    <property type="component" value="Chromosome 17b"/>
</dbReference>
<dbReference type="EMBL" id="OZ075127">
    <property type="protein sequence ID" value="CAL4951474.1"/>
    <property type="molecule type" value="Genomic_DNA"/>
</dbReference>
<dbReference type="GO" id="GO:0006353">
    <property type="term" value="P:DNA-templated transcription termination"/>
    <property type="evidence" value="ECO:0007669"/>
    <property type="project" value="UniProtKB-KW"/>
</dbReference>
<evidence type="ECO:0000256" key="3">
    <source>
        <dbReference type="ARBA" id="ARBA00022946"/>
    </source>
</evidence>
<comment type="similarity">
    <text evidence="1">Belongs to the mTERF family.</text>
</comment>
<accession>A0ABC8YXU2</accession>
<dbReference type="InterPro" id="IPR003690">
    <property type="entry name" value="MTERF"/>
</dbReference>
<dbReference type="SMART" id="SM00733">
    <property type="entry name" value="Mterf"/>
    <property type="match status" value="5"/>
</dbReference>
<dbReference type="InterPro" id="IPR038538">
    <property type="entry name" value="MTERF_sf"/>
</dbReference>
<dbReference type="Gene3D" id="1.25.70.10">
    <property type="entry name" value="Transcription termination factor 3, mitochondrial"/>
    <property type="match status" value="2"/>
</dbReference>
<evidence type="ECO:0000313" key="6">
    <source>
        <dbReference type="Proteomes" id="UP001497457"/>
    </source>
</evidence>
<keyword evidence="3" id="KW-0809">Transit peptide</keyword>
<keyword evidence="2" id="KW-0804">Transcription</keyword>
<evidence type="ECO:0000313" key="5">
    <source>
        <dbReference type="EMBL" id="CAL4951474.1"/>
    </source>
</evidence>
<name>A0ABC8YXU2_9POAL</name>
<evidence type="ECO:0000256" key="1">
    <source>
        <dbReference type="ARBA" id="ARBA00007692"/>
    </source>
</evidence>
<dbReference type="Pfam" id="PF02536">
    <property type="entry name" value="mTERF"/>
    <property type="match status" value="2"/>
</dbReference>
<evidence type="ECO:0000256" key="4">
    <source>
        <dbReference type="SAM" id="MobiDB-lite"/>
    </source>
</evidence>
<reference evidence="5 6" key="2">
    <citation type="submission" date="2024-10" db="EMBL/GenBank/DDBJ databases">
        <authorList>
            <person name="Ryan C."/>
        </authorList>
    </citation>
    <scope>NUCLEOTIDE SEQUENCE [LARGE SCALE GENOMIC DNA]</scope>
</reference>
<organism evidence="5 6">
    <name type="scientific">Urochloa decumbens</name>
    <dbReference type="NCBI Taxonomy" id="240449"/>
    <lineage>
        <taxon>Eukaryota</taxon>
        <taxon>Viridiplantae</taxon>
        <taxon>Streptophyta</taxon>
        <taxon>Embryophyta</taxon>
        <taxon>Tracheophyta</taxon>
        <taxon>Spermatophyta</taxon>
        <taxon>Magnoliopsida</taxon>
        <taxon>Liliopsida</taxon>
        <taxon>Poales</taxon>
        <taxon>Poaceae</taxon>
        <taxon>PACMAD clade</taxon>
        <taxon>Panicoideae</taxon>
        <taxon>Panicodae</taxon>
        <taxon>Paniceae</taxon>
        <taxon>Melinidinae</taxon>
        <taxon>Urochloa</taxon>
    </lineage>
</organism>
<keyword evidence="2" id="KW-0806">Transcription termination</keyword>
<dbReference type="PANTHER" id="PTHR13068">
    <property type="entry name" value="CGI-12 PROTEIN-RELATED"/>
    <property type="match status" value="1"/>
</dbReference>